<accession>A0A2P2QAJ5</accession>
<organism evidence="1">
    <name type="scientific">Rhizophora mucronata</name>
    <name type="common">Asiatic mangrove</name>
    <dbReference type="NCBI Taxonomy" id="61149"/>
    <lineage>
        <taxon>Eukaryota</taxon>
        <taxon>Viridiplantae</taxon>
        <taxon>Streptophyta</taxon>
        <taxon>Embryophyta</taxon>
        <taxon>Tracheophyta</taxon>
        <taxon>Spermatophyta</taxon>
        <taxon>Magnoliopsida</taxon>
        <taxon>eudicotyledons</taxon>
        <taxon>Gunneridae</taxon>
        <taxon>Pentapetalae</taxon>
        <taxon>rosids</taxon>
        <taxon>fabids</taxon>
        <taxon>Malpighiales</taxon>
        <taxon>Rhizophoraceae</taxon>
        <taxon>Rhizophora</taxon>
    </lineage>
</organism>
<dbReference type="EMBL" id="GGEC01083470">
    <property type="protein sequence ID" value="MBX63954.1"/>
    <property type="molecule type" value="Transcribed_RNA"/>
</dbReference>
<reference evidence="1" key="1">
    <citation type="submission" date="2018-02" db="EMBL/GenBank/DDBJ databases">
        <title>Rhizophora mucronata_Transcriptome.</title>
        <authorList>
            <person name="Meera S.P."/>
            <person name="Sreeshan A."/>
            <person name="Augustine A."/>
        </authorList>
    </citation>
    <scope>NUCLEOTIDE SEQUENCE</scope>
    <source>
        <tissue evidence="1">Leaf</tissue>
    </source>
</reference>
<proteinExistence type="predicted"/>
<protein>
    <submittedName>
        <fullName evidence="1">Uncharacterized protein</fullName>
    </submittedName>
</protein>
<name>A0A2P2QAJ5_RHIMU</name>
<dbReference type="AlphaFoldDB" id="A0A2P2QAJ5"/>
<sequence length="19" mass="2372">MVYRIRIYIVIEEGYQIGR</sequence>
<evidence type="ECO:0000313" key="1">
    <source>
        <dbReference type="EMBL" id="MBX63954.1"/>
    </source>
</evidence>